<feature type="compositionally biased region" description="Low complexity" evidence="1">
    <location>
        <begin position="23"/>
        <end position="33"/>
    </location>
</feature>
<dbReference type="HOGENOM" id="CLU_1441728_0_0_1"/>
<keyword evidence="3" id="KW-1185">Reference proteome</keyword>
<evidence type="ECO:0000313" key="3">
    <source>
        <dbReference type="Proteomes" id="UP000029665"/>
    </source>
</evidence>
<feature type="region of interest" description="Disordered" evidence="1">
    <location>
        <begin position="16"/>
        <end position="41"/>
    </location>
</feature>
<dbReference type="Proteomes" id="UP000029665">
    <property type="component" value="Unassembled WGS sequence"/>
</dbReference>
<evidence type="ECO:0000256" key="1">
    <source>
        <dbReference type="SAM" id="MobiDB-lite"/>
    </source>
</evidence>
<gene>
    <name evidence="2" type="ORF">BN946_scf184298.g24</name>
</gene>
<comment type="caution">
    <text evidence="2">The sequence shown here is derived from an EMBL/GenBank/DDBJ whole genome shotgun (WGS) entry which is preliminary data.</text>
</comment>
<dbReference type="EMBL" id="CCBP010000435">
    <property type="protein sequence ID" value="CDO76997.1"/>
    <property type="molecule type" value="Genomic_DNA"/>
</dbReference>
<dbReference type="OrthoDB" id="2750336at2759"/>
<accession>A0A060SR16</accession>
<protein>
    <submittedName>
        <fullName evidence="2">Uncharacterized protein</fullName>
    </submittedName>
</protein>
<sequence>MPSKLSFLSFSFTRDAGRRRPTRPTSSSSTSDRINLADYTDPAAPPASTGWTWCDSMNVWLPDSLPLSSGLLFGNPFACNRCRSANSSSDSSSTSAIDTNDIPSTRPTLRHRLTSRENWRLPGAARRARQDREIVNDGSVPYNQRSPAVVRVPAASPGNTFSSFPFPDPQGAARDEDRDITGNLVCVG</sequence>
<dbReference type="AlphaFoldDB" id="A0A060SR16"/>
<evidence type="ECO:0000313" key="2">
    <source>
        <dbReference type="EMBL" id="CDO76997.1"/>
    </source>
</evidence>
<reference evidence="2" key="1">
    <citation type="submission" date="2014-01" db="EMBL/GenBank/DDBJ databases">
        <title>The genome of the white-rot fungus Pycnoporus cinnabarinus: a basidiomycete model with a versatile arsenal for lignocellulosic biomass breakdown.</title>
        <authorList>
            <person name="Levasseur A."/>
            <person name="Lomascolo A."/>
            <person name="Ruiz-Duenas F.J."/>
            <person name="Uzan E."/>
            <person name="Piumi F."/>
            <person name="Kues U."/>
            <person name="Ram A.F.J."/>
            <person name="Murat C."/>
            <person name="Haon M."/>
            <person name="Benoit I."/>
            <person name="Arfi Y."/>
            <person name="Chevret D."/>
            <person name="Drula E."/>
            <person name="Kwon M.J."/>
            <person name="Gouret P."/>
            <person name="Lesage-Meessen L."/>
            <person name="Lombard V."/>
            <person name="Mariette J."/>
            <person name="Noirot C."/>
            <person name="Park J."/>
            <person name="Patyshakuliyeva A."/>
            <person name="Wieneger R.A.B."/>
            <person name="Wosten H.A.B."/>
            <person name="Martin F."/>
            <person name="Coutinho P.M."/>
            <person name="de Vries R."/>
            <person name="Martinez A.T."/>
            <person name="Klopp C."/>
            <person name="Pontarotti P."/>
            <person name="Henrissat B."/>
            <person name="Record E."/>
        </authorList>
    </citation>
    <scope>NUCLEOTIDE SEQUENCE [LARGE SCALE GENOMIC DNA]</scope>
    <source>
        <strain evidence="2">BRFM137</strain>
    </source>
</reference>
<proteinExistence type="predicted"/>
<feature type="compositionally biased region" description="Low complexity" evidence="1">
    <location>
        <begin position="84"/>
        <end position="102"/>
    </location>
</feature>
<feature type="region of interest" description="Disordered" evidence="1">
    <location>
        <begin position="84"/>
        <end position="107"/>
    </location>
</feature>
<organism evidence="2 3">
    <name type="scientific">Pycnoporus cinnabarinus</name>
    <name type="common">Cinnabar-red polypore</name>
    <name type="synonym">Trametes cinnabarina</name>
    <dbReference type="NCBI Taxonomy" id="5643"/>
    <lineage>
        <taxon>Eukaryota</taxon>
        <taxon>Fungi</taxon>
        <taxon>Dikarya</taxon>
        <taxon>Basidiomycota</taxon>
        <taxon>Agaricomycotina</taxon>
        <taxon>Agaricomycetes</taxon>
        <taxon>Polyporales</taxon>
        <taxon>Polyporaceae</taxon>
        <taxon>Trametes</taxon>
    </lineage>
</organism>
<name>A0A060SR16_PYCCI</name>